<name>A0ABT6MKS6_9NOCA</name>
<dbReference type="InterPro" id="IPR047589">
    <property type="entry name" value="DUF11_rpt"/>
</dbReference>
<sequence length="244" mass="24079">MRNFGPIFRILVISVLTSLVALTTVVFGPTSIAQPTAGGLTLVKSATPRVGVKSGDTVTYSFAVTNTGQTTISQVAVDDAIFSGTGSAPQPTCQGTLQPGQSVTCTATYTVTDADQAACFITNTATATGNDPQGNPVTSAPSSASVVTNCANPVMGSAILPALGSPLFGSPLLGSLAAGSLGLGSLGIGSLGVLGALGAWTLSTPYQPPAAMCPNPLFPNVPFLNVPCPPPNAPAPNAPSPGAP</sequence>
<organism evidence="2 3">
    <name type="scientific">Prescottella agglutinans</name>
    <dbReference type="NCBI Taxonomy" id="1644129"/>
    <lineage>
        <taxon>Bacteria</taxon>
        <taxon>Bacillati</taxon>
        <taxon>Actinomycetota</taxon>
        <taxon>Actinomycetes</taxon>
        <taxon>Mycobacteriales</taxon>
        <taxon>Nocardiaceae</taxon>
        <taxon>Prescottella</taxon>
    </lineage>
</organism>
<dbReference type="Gene3D" id="2.60.40.10">
    <property type="entry name" value="Immunoglobulins"/>
    <property type="match status" value="1"/>
</dbReference>
<evidence type="ECO:0000313" key="2">
    <source>
        <dbReference type="EMBL" id="MDH6284391.1"/>
    </source>
</evidence>
<gene>
    <name evidence="2" type="ORF">M2280_005649</name>
</gene>
<reference evidence="2 3" key="1">
    <citation type="submission" date="2023-04" db="EMBL/GenBank/DDBJ databases">
        <title>Forest soil microbial communities from Buena Vista Peninsula, Colon Province, Panama.</title>
        <authorList>
            <person name="Bouskill N."/>
        </authorList>
    </citation>
    <scope>NUCLEOTIDE SEQUENCE [LARGE SCALE GENOMIC DNA]</scope>
    <source>
        <strain evidence="2 3">CFH S0262</strain>
    </source>
</reference>
<comment type="caution">
    <text evidence="2">The sequence shown here is derived from an EMBL/GenBank/DDBJ whole genome shotgun (WGS) entry which is preliminary data.</text>
</comment>
<accession>A0ABT6MKS6</accession>
<dbReference type="Pfam" id="PF24346">
    <property type="entry name" value="DUF7507"/>
    <property type="match status" value="1"/>
</dbReference>
<evidence type="ECO:0000259" key="1">
    <source>
        <dbReference type="Pfam" id="PF24346"/>
    </source>
</evidence>
<feature type="domain" description="DUF7507" evidence="1">
    <location>
        <begin position="39"/>
        <end position="139"/>
    </location>
</feature>
<dbReference type="Proteomes" id="UP001160334">
    <property type="component" value="Unassembled WGS sequence"/>
</dbReference>
<proteinExistence type="predicted"/>
<keyword evidence="3" id="KW-1185">Reference proteome</keyword>
<dbReference type="NCBIfam" id="TIGR01451">
    <property type="entry name" value="B_ant_repeat"/>
    <property type="match status" value="1"/>
</dbReference>
<evidence type="ECO:0000313" key="3">
    <source>
        <dbReference type="Proteomes" id="UP001160334"/>
    </source>
</evidence>
<dbReference type="InterPro" id="IPR055354">
    <property type="entry name" value="DUF7507"/>
</dbReference>
<dbReference type="EMBL" id="JARXVC010000021">
    <property type="protein sequence ID" value="MDH6284391.1"/>
    <property type="molecule type" value="Genomic_DNA"/>
</dbReference>
<dbReference type="InterPro" id="IPR013783">
    <property type="entry name" value="Ig-like_fold"/>
</dbReference>
<protein>
    <submittedName>
        <fullName evidence="2">Repeat protein (TIGR01451 family)</fullName>
    </submittedName>
</protein>